<sequence length="325" mass="37887">MISFEVPSWLIWHYDIVGAISFIINIFAMFLIVTKSGKKNEFRFYLMYSQFSCIIFDLQMSCFMQLCPLFPIVAGFSNGIASKYLNISTHVLMCLVFLFVNMQIHSLTMCFIKKHQTLVRIGNTNDLGFWRTRVIYAVCICWPVFASGVFYMCELDKNEQWRQIKELYPSYLSGFQSLREFTIYDDRNYFTLFAMVQILFGYSAALFIIPPIAIHMINVLNQNKNQTSAILMKKHRAAVKGLIAQFSTCPLTLIPNVFAMLTVVTKFENSQQFIYYVIVVMTIHSMTNSIVIIFSYPDYRNYVLEILKLRKRVTPKISQTFFVNV</sequence>
<accession>A0A9P1ITF0</accession>
<feature type="transmembrane region" description="Helical" evidence="1">
    <location>
        <begin position="54"/>
        <end position="77"/>
    </location>
</feature>
<dbReference type="AlphaFoldDB" id="A0A9P1ITF0"/>
<keyword evidence="1" id="KW-0472">Membrane</keyword>
<feature type="transmembrane region" description="Helical" evidence="1">
    <location>
        <begin position="133"/>
        <end position="152"/>
    </location>
</feature>
<feature type="transmembrane region" description="Helical" evidence="1">
    <location>
        <begin position="89"/>
        <end position="112"/>
    </location>
</feature>
<evidence type="ECO:0008006" key="4">
    <source>
        <dbReference type="Google" id="ProtNLM"/>
    </source>
</evidence>
<feature type="transmembrane region" description="Helical" evidence="1">
    <location>
        <begin position="12"/>
        <end position="33"/>
    </location>
</feature>
<feature type="transmembrane region" description="Helical" evidence="1">
    <location>
        <begin position="241"/>
        <end position="261"/>
    </location>
</feature>
<reference evidence="2" key="1">
    <citation type="submission" date="2022-11" db="EMBL/GenBank/DDBJ databases">
        <authorList>
            <person name="Kikuchi T."/>
        </authorList>
    </citation>
    <scope>NUCLEOTIDE SEQUENCE</scope>
    <source>
        <strain evidence="2">PS1010</strain>
    </source>
</reference>
<feature type="transmembrane region" description="Helical" evidence="1">
    <location>
        <begin position="273"/>
        <end position="296"/>
    </location>
</feature>
<organism evidence="2 3">
    <name type="scientific">Caenorhabditis angaria</name>
    <dbReference type="NCBI Taxonomy" id="860376"/>
    <lineage>
        <taxon>Eukaryota</taxon>
        <taxon>Metazoa</taxon>
        <taxon>Ecdysozoa</taxon>
        <taxon>Nematoda</taxon>
        <taxon>Chromadorea</taxon>
        <taxon>Rhabditida</taxon>
        <taxon>Rhabditina</taxon>
        <taxon>Rhabditomorpha</taxon>
        <taxon>Rhabditoidea</taxon>
        <taxon>Rhabditidae</taxon>
        <taxon>Peloderinae</taxon>
        <taxon>Caenorhabditis</taxon>
    </lineage>
</organism>
<dbReference type="SUPFAM" id="SSF81321">
    <property type="entry name" value="Family A G protein-coupled receptor-like"/>
    <property type="match status" value="1"/>
</dbReference>
<dbReference type="Pfam" id="PF10327">
    <property type="entry name" value="7TM_GPCR_Sri"/>
    <property type="match status" value="1"/>
</dbReference>
<dbReference type="Proteomes" id="UP001152747">
    <property type="component" value="Unassembled WGS sequence"/>
</dbReference>
<dbReference type="PANTHER" id="PTHR45830:SF15">
    <property type="entry name" value="SERPENTINE RECEPTOR, CLASS I"/>
    <property type="match status" value="1"/>
</dbReference>
<evidence type="ECO:0000256" key="1">
    <source>
        <dbReference type="SAM" id="Phobius"/>
    </source>
</evidence>
<dbReference type="EMBL" id="CANHGI010000005">
    <property type="protein sequence ID" value="CAI5450801.1"/>
    <property type="molecule type" value="Genomic_DNA"/>
</dbReference>
<comment type="caution">
    <text evidence="2">The sequence shown here is derived from an EMBL/GenBank/DDBJ whole genome shotgun (WGS) entry which is preliminary data.</text>
</comment>
<keyword evidence="1" id="KW-0812">Transmembrane</keyword>
<keyword evidence="3" id="KW-1185">Reference proteome</keyword>
<gene>
    <name evidence="2" type="ORF">CAMP_LOCUS13438</name>
</gene>
<evidence type="ECO:0000313" key="3">
    <source>
        <dbReference type="Proteomes" id="UP001152747"/>
    </source>
</evidence>
<keyword evidence="1" id="KW-1133">Transmembrane helix</keyword>
<evidence type="ECO:0000313" key="2">
    <source>
        <dbReference type="EMBL" id="CAI5450801.1"/>
    </source>
</evidence>
<dbReference type="InterPro" id="IPR019429">
    <property type="entry name" value="7TM_GPCR_serpentine_rcpt_Sri"/>
</dbReference>
<dbReference type="OrthoDB" id="5799746at2759"/>
<name>A0A9P1ITF0_9PELO</name>
<protein>
    <recommendedName>
        <fullName evidence="4">Serpentine Receptor, class I</fullName>
    </recommendedName>
</protein>
<proteinExistence type="predicted"/>
<dbReference type="PANTHER" id="PTHR45830">
    <property type="entry name" value="SERPENTINE RECEPTOR, CLASS I"/>
    <property type="match status" value="1"/>
</dbReference>
<feature type="transmembrane region" description="Helical" evidence="1">
    <location>
        <begin position="189"/>
        <end position="220"/>
    </location>
</feature>
<dbReference type="Gene3D" id="1.20.1070.10">
    <property type="entry name" value="Rhodopsin 7-helix transmembrane proteins"/>
    <property type="match status" value="1"/>
</dbReference>